<dbReference type="KEGG" id="pbor:BSF38_00874"/>
<evidence type="ECO:0000256" key="1">
    <source>
        <dbReference type="SAM" id="Phobius"/>
    </source>
</evidence>
<accession>A0A1U7CKJ5</accession>
<gene>
    <name evidence="2" type="ORF">BSF38_00874</name>
</gene>
<dbReference type="EMBL" id="CP019082">
    <property type="protein sequence ID" value="APW59451.1"/>
    <property type="molecule type" value="Genomic_DNA"/>
</dbReference>
<keyword evidence="1" id="KW-0472">Membrane</keyword>
<feature type="transmembrane region" description="Helical" evidence="1">
    <location>
        <begin position="112"/>
        <end position="136"/>
    </location>
</feature>
<keyword evidence="1" id="KW-1133">Transmembrane helix</keyword>
<feature type="transmembrane region" description="Helical" evidence="1">
    <location>
        <begin position="256"/>
        <end position="276"/>
    </location>
</feature>
<dbReference type="OrthoDB" id="260428at2"/>
<sequence length="370" mass="38974">MAEEPKNRRRAGRTPWLKIARAVPLAFDVRKIVLGTIALILIQAGWSALDVLLPATATVTPDILDFNGRFSEPAPPGIASGPVFRSALWRITEPARVLIGPMIDLFAIDRGIAWTGHALLGVLWAVVVTGIVGGAVSRSAVSEVGKGDRATIVESLRFALRSSRSLIAAPLFPLSAAAVCGLICAGFGALYRLPIIGAPLAGVTFFIPLALGLVMAVLLIDLAAAWAFIHVSVAADAESSLDALSRAFSYVNRRPVQFVACATAAWLAGAVGLVAVDVLARAAVHLAAWGLSFTAPPAILAGLGRPGPDVALDSLAGMAPFFWARVVKLLAHAWIYGYYWSSASVIYLALRRDVDGTPATEIKDEAIQML</sequence>
<dbReference type="AlphaFoldDB" id="A0A1U7CKJ5"/>
<protein>
    <submittedName>
        <fullName evidence="2">Uncharacterized protein</fullName>
    </submittedName>
</protein>
<organism evidence="2 3">
    <name type="scientific">Paludisphaera borealis</name>
    <dbReference type="NCBI Taxonomy" id="1387353"/>
    <lineage>
        <taxon>Bacteria</taxon>
        <taxon>Pseudomonadati</taxon>
        <taxon>Planctomycetota</taxon>
        <taxon>Planctomycetia</taxon>
        <taxon>Isosphaerales</taxon>
        <taxon>Isosphaeraceae</taxon>
        <taxon>Paludisphaera</taxon>
    </lineage>
</organism>
<reference evidence="3" key="1">
    <citation type="submission" date="2016-12" db="EMBL/GenBank/DDBJ databases">
        <title>Comparative genomics of four Isosphaeraceae planctomycetes: a common pool of plasmids and glycoside hydrolase genes.</title>
        <authorList>
            <person name="Ivanova A."/>
        </authorList>
    </citation>
    <scope>NUCLEOTIDE SEQUENCE [LARGE SCALE GENOMIC DNA]</scope>
    <source>
        <strain evidence="3">PX4</strain>
    </source>
</reference>
<evidence type="ECO:0000313" key="2">
    <source>
        <dbReference type="EMBL" id="APW59451.1"/>
    </source>
</evidence>
<feature type="transmembrane region" description="Helical" evidence="1">
    <location>
        <begin position="205"/>
        <end position="235"/>
    </location>
</feature>
<evidence type="ECO:0000313" key="3">
    <source>
        <dbReference type="Proteomes" id="UP000186309"/>
    </source>
</evidence>
<proteinExistence type="predicted"/>
<dbReference type="RefSeq" id="WP_076343627.1">
    <property type="nucleotide sequence ID" value="NZ_CP019082.1"/>
</dbReference>
<dbReference type="Proteomes" id="UP000186309">
    <property type="component" value="Chromosome"/>
</dbReference>
<feature type="transmembrane region" description="Helical" evidence="1">
    <location>
        <begin position="166"/>
        <end position="193"/>
    </location>
</feature>
<keyword evidence="1" id="KW-0812">Transmembrane</keyword>
<feature type="transmembrane region" description="Helical" evidence="1">
    <location>
        <begin position="282"/>
        <end position="303"/>
    </location>
</feature>
<name>A0A1U7CKJ5_9BACT</name>
<keyword evidence="3" id="KW-1185">Reference proteome</keyword>